<comment type="caution">
    <text evidence="4">The sequence shown here is derived from an EMBL/GenBank/DDBJ whole genome shotgun (WGS) entry which is preliminary data.</text>
</comment>
<name>A0A4Y8R1I0_9MICO</name>
<accession>A0A4Y8R1I0</accession>
<dbReference type="PANTHER" id="PTHR14239">
    <property type="entry name" value="DUDULIN-RELATED"/>
    <property type="match status" value="1"/>
</dbReference>
<evidence type="ECO:0000259" key="3">
    <source>
        <dbReference type="Pfam" id="PF03807"/>
    </source>
</evidence>
<evidence type="ECO:0000313" key="4">
    <source>
        <dbReference type="EMBL" id="TFF10591.1"/>
    </source>
</evidence>
<dbReference type="InterPro" id="IPR036291">
    <property type="entry name" value="NAD(P)-bd_dom_sf"/>
</dbReference>
<feature type="region of interest" description="Disordered" evidence="2">
    <location>
        <begin position="1"/>
        <end position="21"/>
    </location>
</feature>
<keyword evidence="5" id="KW-1185">Reference proteome</keyword>
<organism evidence="4 5">
    <name type="scientific">Cellulosimicrobium funkei</name>
    <dbReference type="NCBI Taxonomy" id="264251"/>
    <lineage>
        <taxon>Bacteria</taxon>
        <taxon>Bacillati</taxon>
        <taxon>Actinomycetota</taxon>
        <taxon>Actinomycetes</taxon>
        <taxon>Micrococcales</taxon>
        <taxon>Promicromonosporaceae</taxon>
        <taxon>Cellulosimicrobium</taxon>
    </lineage>
</organism>
<keyword evidence="1" id="KW-0560">Oxidoreductase</keyword>
<gene>
    <name evidence="4" type="ORF">E1O70_12240</name>
</gene>
<dbReference type="Proteomes" id="UP000298003">
    <property type="component" value="Unassembled WGS sequence"/>
</dbReference>
<sequence>MGPPLGRQDATRSGRRAVRNSDAADALSMTMTTLGIIGAGNIGSQVARAAVGQGYDVVIANSRDPRTLDDLVAELGPRARAATAEEAARAADVAVVAVPFHAYRDVPVEPLAGKIVLDTNNYYWERDGHVDALDRGDATSSGLLQEHLRASKVAKAFNHIQAPHITTDGTPAGTPGRRALATSSDFPEAAAWVERFYDELGFDTVDTSPLAESWRVERDRPAYVARQDADELRANLARAPRTI</sequence>
<dbReference type="Pfam" id="PF03807">
    <property type="entry name" value="F420_oxidored"/>
    <property type="match status" value="1"/>
</dbReference>
<dbReference type="AlphaFoldDB" id="A0A4Y8R1I0"/>
<proteinExistence type="predicted"/>
<protein>
    <submittedName>
        <fullName evidence="4">NADP oxidoreductase</fullName>
    </submittedName>
</protein>
<dbReference type="GO" id="GO:0016491">
    <property type="term" value="F:oxidoreductase activity"/>
    <property type="evidence" value="ECO:0007669"/>
    <property type="project" value="UniProtKB-KW"/>
</dbReference>
<dbReference type="Gene3D" id="3.40.50.720">
    <property type="entry name" value="NAD(P)-binding Rossmann-like Domain"/>
    <property type="match status" value="1"/>
</dbReference>
<evidence type="ECO:0000256" key="1">
    <source>
        <dbReference type="ARBA" id="ARBA00023002"/>
    </source>
</evidence>
<dbReference type="EMBL" id="SOZH01000006">
    <property type="protein sequence ID" value="TFF10591.1"/>
    <property type="molecule type" value="Genomic_DNA"/>
</dbReference>
<dbReference type="SUPFAM" id="SSF51735">
    <property type="entry name" value="NAD(P)-binding Rossmann-fold domains"/>
    <property type="match status" value="1"/>
</dbReference>
<dbReference type="InterPro" id="IPR028939">
    <property type="entry name" value="P5C_Rdtase_cat_N"/>
</dbReference>
<reference evidence="4 5" key="1">
    <citation type="submission" date="2019-03" db="EMBL/GenBank/DDBJ databases">
        <title>Cellulosimicrobium funkei JCM14302 Assembly.</title>
        <authorList>
            <person name="Dou T."/>
        </authorList>
    </citation>
    <scope>NUCLEOTIDE SEQUENCE [LARGE SCALE GENOMIC DNA]</scope>
    <source>
        <strain evidence="4 5">JCM 14302</strain>
    </source>
</reference>
<evidence type="ECO:0000313" key="5">
    <source>
        <dbReference type="Proteomes" id="UP000298003"/>
    </source>
</evidence>
<evidence type="ECO:0000256" key="2">
    <source>
        <dbReference type="SAM" id="MobiDB-lite"/>
    </source>
</evidence>
<feature type="domain" description="Pyrroline-5-carboxylate reductase catalytic N-terminal" evidence="3">
    <location>
        <begin position="34"/>
        <end position="122"/>
    </location>
</feature>
<dbReference type="InterPro" id="IPR051267">
    <property type="entry name" value="STEAP_metalloreductase"/>
</dbReference>